<evidence type="ECO:0000256" key="3">
    <source>
        <dbReference type="ARBA" id="ARBA00022833"/>
    </source>
</evidence>
<feature type="region of interest" description="Disordered" evidence="6">
    <location>
        <begin position="354"/>
        <end position="379"/>
    </location>
</feature>
<dbReference type="GO" id="GO:0034244">
    <property type="term" value="P:negative regulation of transcription elongation by RNA polymerase II"/>
    <property type="evidence" value="ECO:0007669"/>
    <property type="project" value="InterPro"/>
</dbReference>
<sequence>MMKYGAVNRYGRYYSRRKSITKPLDNPITNDGVNQQDPGKENSVHPLDNVKQPSPVVMFNDSSKPIWSGIFKINSEACLKVDAHLSSKACKKVEECSRSLQPVLEVVKLPRLQVWPKGWESSGPTDSCIGLYFFPSNSRSNELSDELVNEVTETDSALKVTAATADLLIFPSVLLPEQNQLYHWKHCLWGLFRRRKDISDEVVPSGEQNGSTCAVPVDEGGQQAQHILNQVDEAQPASSEQITCAMNDSHVENPPLVESTFEAQIDENMDSDIVLLGGEQNGSACAVPVDERGQQAQHLLNQVDDAQPASSEKITCAMNDSHGENPPLVDSTCEAQIDEAAVCVELKQPNSPKAVSNCSVHHPEEVSQPGDTFTSSSTKPNVSSVAAHLAEKTGHGQSCSGYESLTAKLFGFGVDIAQKTPRAQELIQDVATEGTLVVSEPAEMVTTNSVSGNSPAVGVGLNPGTNHQQRYEEGEPPQPDVVASQACLELFPVTQEQMGLAAPGVGTSSIMEVDLELSLGMSLVLHL</sequence>
<comment type="caution">
    <text evidence="8">The sequence shown here is derived from an EMBL/GenBank/DDBJ whole genome shotgun (WGS) entry which is preliminary data.</text>
</comment>
<dbReference type="Pfam" id="PF23121">
    <property type="entry name" value="SPOC_AIPP2"/>
    <property type="match status" value="1"/>
</dbReference>
<dbReference type="PANTHER" id="PTHR33304">
    <property type="match status" value="1"/>
</dbReference>
<dbReference type="EMBL" id="CAJGYO010000014">
    <property type="protein sequence ID" value="CAD6268333.1"/>
    <property type="molecule type" value="Genomic_DNA"/>
</dbReference>
<evidence type="ECO:0000313" key="8">
    <source>
        <dbReference type="EMBL" id="CAD6268333.1"/>
    </source>
</evidence>
<evidence type="ECO:0000313" key="9">
    <source>
        <dbReference type="Proteomes" id="UP000604825"/>
    </source>
</evidence>
<dbReference type="AlphaFoldDB" id="A0A811RDJ2"/>
<keyword evidence="1" id="KW-0479">Metal-binding</keyword>
<keyword evidence="4" id="KW-0805">Transcription regulation</keyword>
<dbReference type="Proteomes" id="UP000604825">
    <property type="component" value="Unassembled WGS sequence"/>
</dbReference>
<gene>
    <name evidence="8" type="ORF">NCGR_LOCUS51638</name>
</gene>
<proteinExistence type="predicted"/>
<keyword evidence="2" id="KW-0863">Zinc-finger</keyword>
<name>A0A811RDJ2_9POAL</name>
<dbReference type="InterPro" id="IPR056280">
    <property type="entry name" value="AIPP2-like_SPOC"/>
</dbReference>
<accession>A0A811RDJ2</accession>
<dbReference type="InterPro" id="IPR049914">
    <property type="entry name" value="PHD1-3/5-6"/>
</dbReference>
<dbReference type="GO" id="GO:0008270">
    <property type="term" value="F:zinc ion binding"/>
    <property type="evidence" value="ECO:0007669"/>
    <property type="project" value="UniProtKB-KW"/>
</dbReference>
<evidence type="ECO:0000256" key="4">
    <source>
        <dbReference type="ARBA" id="ARBA00023015"/>
    </source>
</evidence>
<dbReference type="PANTHER" id="PTHR33304:SF49">
    <property type="entry name" value="OS12G0161500 PROTEIN"/>
    <property type="match status" value="1"/>
</dbReference>
<evidence type="ECO:0000256" key="2">
    <source>
        <dbReference type="ARBA" id="ARBA00022771"/>
    </source>
</evidence>
<evidence type="ECO:0000256" key="5">
    <source>
        <dbReference type="ARBA" id="ARBA00023163"/>
    </source>
</evidence>
<feature type="region of interest" description="Disordered" evidence="6">
    <location>
        <begin position="21"/>
        <end position="52"/>
    </location>
</feature>
<evidence type="ECO:0000256" key="1">
    <source>
        <dbReference type="ARBA" id="ARBA00022723"/>
    </source>
</evidence>
<keyword evidence="5" id="KW-0804">Transcription</keyword>
<dbReference type="OrthoDB" id="1932206at2759"/>
<dbReference type="GO" id="GO:0140566">
    <property type="term" value="F:histone reader activity"/>
    <property type="evidence" value="ECO:0007669"/>
    <property type="project" value="InterPro"/>
</dbReference>
<protein>
    <recommendedName>
        <fullName evidence="7">AIPP2-like SPOC-like domain-containing protein</fullName>
    </recommendedName>
</protein>
<feature type="compositionally biased region" description="Polar residues" evidence="6">
    <location>
        <begin position="27"/>
        <end position="37"/>
    </location>
</feature>
<reference evidence="8" key="1">
    <citation type="submission" date="2020-10" db="EMBL/GenBank/DDBJ databases">
        <authorList>
            <person name="Han B."/>
            <person name="Lu T."/>
            <person name="Zhao Q."/>
            <person name="Huang X."/>
            <person name="Zhao Y."/>
        </authorList>
    </citation>
    <scope>NUCLEOTIDE SEQUENCE</scope>
</reference>
<organism evidence="8 9">
    <name type="scientific">Miscanthus lutarioriparius</name>
    <dbReference type="NCBI Taxonomy" id="422564"/>
    <lineage>
        <taxon>Eukaryota</taxon>
        <taxon>Viridiplantae</taxon>
        <taxon>Streptophyta</taxon>
        <taxon>Embryophyta</taxon>
        <taxon>Tracheophyta</taxon>
        <taxon>Spermatophyta</taxon>
        <taxon>Magnoliopsida</taxon>
        <taxon>Liliopsida</taxon>
        <taxon>Poales</taxon>
        <taxon>Poaceae</taxon>
        <taxon>PACMAD clade</taxon>
        <taxon>Panicoideae</taxon>
        <taxon>Andropogonodae</taxon>
        <taxon>Andropogoneae</taxon>
        <taxon>Saccharinae</taxon>
        <taxon>Miscanthus</taxon>
    </lineage>
</organism>
<keyword evidence="9" id="KW-1185">Reference proteome</keyword>
<feature type="compositionally biased region" description="Polar residues" evidence="6">
    <location>
        <begin position="369"/>
        <end position="379"/>
    </location>
</feature>
<keyword evidence="3" id="KW-0862">Zinc</keyword>
<feature type="domain" description="AIPP2-like SPOC-like" evidence="7">
    <location>
        <begin position="67"/>
        <end position="192"/>
    </location>
</feature>
<evidence type="ECO:0000259" key="7">
    <source>
        <dbReference type="Pfam" id="PF23121"/>
    </source>
</evidence>
<evidence type="ECO:0000256" key="6">
    <source>
        <dbReference type="SAM" id="MobiDB-lite"/>
    </source>
</evidence>